<dbReference type="GeneID" id="63781364"/>
<keyword evidence="3" id="KW-1185">Reference proteome</keyword>
<sequence length="331" mass="37202">MGGDFGDDVSALVSMYSRCLTLLKAFKGGQARTGSGDGHGNGKGDPDLSKDYSRLRRSVRSDRDQVRRAYSSRLYKNGSRLEKGDSRSRSAIRRILDRLKVAILKLLNMAKTQQRPVMDYQSLLSLSTSSRVHAIKTMDQLSRRLSSSSSLLRENRRPISSKSSKSSNKSTRRHSSHHHSPPRAPKTTRESKQSPLASTVEAYPEAARHAASPSTNTRRKTARSKMRREEAKTTAKTRKAEGPTHSHSENSPATASPAMPMDDPNRISFVSISSDSTKLGEIPYQRSRLMRLPDTVSDEYDVQPIYPLRPYRTPPKERSFLRRLFGNREKD</sequence>
<feature type="compositionally biased region" description="Basic residues" evidence="1">
    <location>
        <begin position="217"/>
        <end position="226"/>
    </location>
</feature>
<feature type="region of interest" description="Disordered" evidence="1">
    <location>
        <begin position="31"/>
        <end position="66"/>
    </location>
</feature>
<comment type="caution">
    <text evidence="2">The sequence shown here is derived from an EMBL/GenBank/DDBJ whole genome shotgun (WGS) entry which is preliminary data.</text>
</comment>
<dbReference type="STRING" id="1141098.A0A1Y2EJ31"/>
<feature type="region of interest" description="Disordered" evidence="1">
    <location>
        <begin position="141"/>
        <end position="262"/>
    </location>
</feature>
<evidence type="ECO:0000256" key="1">
    <source>
        <dbReference type="SAM" id="MobiDB-lite"/>
    </source>
</evidence>
<dbReference type="AlphaFoldDB" id="A0A1Y2EJ31"/>
<feature type="compositionally biased region" description="Basic residues" evidence="1">
    <location>
        <begin position="170"/>
        <end position="181"/>
    </location>
</feature>
<evidence type="ECO:0000313" key="3">
    <source>
        <dbReference type="Proteomes" id="UP000193689"/>
    </source>
</evidence>
<evidence type="ECO:0000313" key="2">
    <source>
        <dbReference type="EMBL" id="ORY71550.1"/>
    </source>
</evidence>
<feature type="compositionally biased region" description="Basic and acidic residues" evidence="1">
    <location>
        <begin position="227"/>
        <end position="248"/>
    </location>
</feature>
<feature type="compositionally biased region" description="Low complexity" evidence="1">
    <location>
        <begin position="143"/>
        <end position="169"/>
    </location>
</feature>
<gene>
    <name evidence="2" type="ORF">BCR38DRAFT_519915</name>
</gene>
<dbReference type="RefSeq" id="XP_040721142.1">
    <property type="nucleotide sequence ID" value="XM_040865152.1"/>
</dbReference>
<dbReference type="InParanoid" id="A0A1Y2EJ31"/>
<dbReference type="EMBL" id="MCFJ01000001">
    <property type="protein sequence ID" value="ORY71550.1"/>
    <property type="molecule type" value="Genomic_DNA"/>
</dbReference>
<dbReference type="Proteomes" id="UP000193689">
    <property type="component" value="Unassembled WGS sequence"/>
</dbReference>
<proteinExistence type="predicted"/>
<protein>
    <submittedName>
        <fullName evidence="2">Uncharacterized protein</fullName>
    </submittedName>
</protein>
<organism evidence="2 3">
    <name type="scientific">Pseudomassariella vexata</name>
    <dbReference type="NCBI Taxonomy" id="1141098"/>
    <lineage>
        <taxon>Eukaryota</taxon>
        <taxon>Fungi</taxon>
        <taxon>Dikarya</taxon>
        <taxon>Ascomycota</taxon>
        <taxon>Pezizomycotina</taxon>
        <taxon>Sordariomycetes</taxon>
        <taxon>Xylariomycetidae</taxon>
        <taxon>Amphisphaeriales</taxon>
        <taxon>Pseudomassariaceae</taxon>
        <taxon>Pseudomassariella</taxon>
    </lineage>
</organism>
<accession>A0A1Y2EJ31</accession>
<feature type="compositionally biased region" description="Basic and acidic residues" evidence="1">
    <location>
        <begin position="40"/>
        <end position="66"/>
    </location>
</feature>
<dbReference type="OrthoDB" id="5226911at2759"/>
<name>A0A1Y2EJ31_9PEZI</name>
<reference evidence="2 3" key="1">
    <citation type="submission" date="2016-07" db="EMBL/GenBank/DDBJ databases">
        <title>Pervasive Adenine N6-methylation of Active Genes in Fungi.</title>
        <authorList>
            <consortium name="DOE Joint Genome Institute"/>
            <person name="Mondo S.J."/>
            <person name="Dannebaum R.O."/>
            <person name="Kuo R.C."/>
            <person name="Labutti K."/>
            <person name="Haridas S."/>
            <person name="Kuo A."/>
            <person name="Salamov A."/>
            <person name="Ahrendt S.R."/>
            <person name="Lipzen A."/>
            <person name="Sullivan W."/>
            <person name="Andreopoulos W.B."/>
            <person name="Clum A."/>
            <person name="Lindquist E."/>
            <person name="Daum C."/>
            <person name="Ramamoorthy G.K."/>
            <person name="Gryganskyi A."/>
            <person name="Culley D."/>
            <person name="Magnuson J.K."/>
            <person name="James T.Y."/>
            <person name="O'Malley M.A."/>
            <person name="Stajich J.E."/>
            <person name="Spatafora J.W."/>
            <person name="Visel A."/>
            <person name="Grigoriev I.V."/>
        </authorList>
    </citation>
    <scope>NUCLEOTIDE SEQUENCE [LARGE SCALE GENOMIC DNA]</scope>
    <source>
        <strain evidence="2 3">CBS 129021</strain>
    </source>
</reference>